<dbReference type="GO" id="GO:0003848">
    <property type="term" value="F:2-amino-4-hydroxy-6-hydroxymethyldihydropteridine diphosphokinase activity"/>
    <property type="evidence" value="ECO:0007669"/>
    <property type="project" value="UniProtKB-EC"/>
</dbReference>
<dbReference type="UniPathway" id="UPA00077">
    <property type="reaction ID" value="UER00155"/>
</dbReference>
<comment type="caution">
    <text evidence="10">The sequence shown here is derived from an EMBL/GenBank/DDBJ whole genome shotgun (WGS) entry which is preliminary data.</text>
</comment>
<dbReference type="STRING" id="1714016.BA724_17155"/>
<comment type="pathway">
    <text evidence="2">Cofactor biosynthesis; tetrahydrofolate biosynthesis; 2-amino-4-hydroxy-6-hydroxymethyl-7,8-dihydropteridine diphosphate from 7,8-dihydroneopterin triphosphate: step 4/4.</text>
</comment>
<evidence type="ECO:0000256" key="3">
    <source>
        <dbReference type="ARBA" id="ARBA00013253"/>
    </source>
</evidence>
<dbReference type="Pfam" id="PF01288">
    <property type="entry name" value="HPPK"/>
    <property type="match status" value="1"/>
</dbReference>
<keyword evidence="6 10" id="KW-0418">Kinase</keyword>
<evidence type="ECO:0000313" key="10">
    <source>
        <dbReference type="EMBL" id="OES45904.1"/>
    </source>
</evidence>
<dbReference type="GO" id="GO:0046656">
    <property type="term" value="P:folic acid biosynthetic process"/>
    <property type="evidence" value="ECO:0007669"/>
    <property type="project" value="UniProtKB-KW"/>
</dbReference>
<dbReference type="InterPro" id="IPR000550">
    <property type="entry name" value="Hppk"/>
</dbReference>
<evidence type="ECO:0000256" key="1">
    <source>
        <dbReference type="ARBA" id="ARBA00000198"/>
    </source>
</evidence>
<dbReference type="OrthoDB" id="9808041at2"/>
<dbReference type="GO" id="GO:0005524">
    <property type="term" value="F:ATP binding"/>
    <property type="evidence" value="ECO:0007669"/>
    <property type="project" value="UniProtKB-KW"/>
</dbReference>
<dbReference type="Gene3D" id="3.30.70.560">
    <property type="entry name" value="7,8-Dihydro-6-hydroxymethylpterin-pyrophosphokinase HPPK"/>
    <property type="match status" value="1"/>
</dbReference>
<evidence type="ECO:0000256" key="7">
    <source>
        <dbReference type="ARBA" id="ARBA00022840"/>
    </source>
</evidence>
<organism evidence="10 11">
    <name type="scientific">Domibacillus iocasae</name>
    <dbReference type="NCBI Taxonomy" id="1714016"/>
    <lineage>
        <taxon>Bacteria</taxon>
        <taxon>Bacillati</taxon>
        <taxon>Bacillota</taxon>
        <taxon>Bacilli</taxon>
        <taxon>Bacillales</taxon>
        <taxon>Bacillaceae</taxon>
        <taxon>Domibacillus</taxon>
    </lineage>
</organism>
<name>A0A1E7DS45_9BACI</name>
<dbReference type="InterPro" id="IPR035907">
    <property type="entry name" value="Hppk_sf"/>
</dbReference>
<keyword evidence="5" id="KW-0547">Nucleotide-binding</keyword>
<dbReference type="CDD" id="cd00483">
    <property type="entry name" value="HPPK"/>
    <property type="match status" value="1"/>
</dbReference>
<dbReference type="PANTHER" id="PTHR43071:SF1">
    <property type="entry name" value="2-AMINO-4-HYDROXY-6-HYDROXYMETHYLDIHYDROPTERIDINE PYROPHOSPHOKINASE"/>
    <property type="match status" value="1"/>
</dbReference>
<evidence type="ECO:0000259" key="9">
    <source>
        <dbReference type="PROSITE" id="PS00794"/>
    </source>
</evidence>
<dbReference type="PANTHER" id="PTHR43071">
    <property type="entry name" value="2-AMINO-4-HYDROXY-6-HYDROXYMETHYLDIHYDROPTERIDINE PYROPHOSPHOKINASE"/>
    <property type="match status" value="1"/>
</dbReference>
<feature type="domain" description="7,8-dihydro-6-hydroxymethylpterin-pyrophosphokinase" evidence="9">
    <location>
        <begin position="89"/>
        <end position="100"/>
    </location>
</feature>
<comment type="catalytic activity">
    <reaction evidence="1">
        <text>6-hydroxymethyl-7,8-dihydropterin + ATP = (7,8-dihydropterin-6-yl)methyl diphosphate + AMP + H(+)</text>
        <dbReference type="Rhea" id="RHEA:11412"/>
        <dbReference type="ChEBI" id="CHEBI:15378"/>
        <dbReference type="ChEBI" id="CHEBI:30616"/>
        <dbReference type="ChEBI" id="CHEBI:44841"/>
        <dbReference type="ChEBI" id="CHEBI:72950"/>
        <dbReference type="ChEBI" id="CHEBI:456215"/>
        <dbReference type="EC" id="2.7.6.3"/>
    </reaction>
</comment>
<evidence type="ECO:0000256" key="2">
    <source>
        <dbReference type="ARBA" id="ARBA00005051"/>
    </source>
</evidence>
<evidence type="ECO:0000256" key="8">
    <source>
        <dbReference type="ARBA" id="ARBA00022909"/>
    </source>
</evidence>
<keyword evidence="4" id="KW-0808">Transferase</keyword>
<dbReference type="NCBIfam" id="TIGR01498">
    <property type="entry name" value="folK"/>
    <property type="match status" value="1"/>
</dbReference>
<dbReference type="GO" id="GO:0016301">
    <property type="term" value="F:kinase activity"/>
    <property type="evidence" value="ECO:0007669"/>
    <property type="project" value="UniProtKB-KW"/>
</dbReference>
<dbReference type="Proteomes" id="UP000095658">
    <property type="component" value="Unassembled WGS sequence"/>
</dbReference>
<dbReference type="GO" id="GO:0046654">
    <property type="term" value="P:tetrahydrofolate biosynthetic process"/>
    <property type="evidence" value="ECO:0007669"/>
    <property type="project" value="UniProtKB-UniPathway"/>
</dbReference>
<accession>A0A1E7DS45</accession>
<evidence type="ECO:0000313" key="11">
    <source>
        <dbReference type="Proteomes" id="UP000095658"/>
    </source>
</evidence>
<dbReference type="SUPFAM" id="SSF55083">
    <property type="entry name" value="6-hydroxymethyl-7,8-dihydropterin pyrophosphokinase, HPPK"/>
    <property type="match status" value="1"/>
</dbReference>
<keyword evidence="7" id="KW-0067">ATP-binding</keyword>
<reference evidence="10 11" key="1">
    <citation type="submission" date="2016-06" db="EMBL/GenBank/DDBJ databases">
        <title>Domibacillus iocasae genome sequencing.</title>
        <authorList>
            <person name="Verma A."/>
            <person name="Pal Y."/>
            <person name="Ojha A.K."/>
            <person name="Krishnamurthi S."/>
        </authorList>
    </citation>
    <scope>NUCLEOTIDE SEQUENCE [LARGE SCALE GENOMIC DNA]</scope>
    <source>
        <strain evidence="10 11">DSM 29979</strain>
    </source>
</reference>
<keyword evidence="11" id="KW-1185">Reference proteome</keyword>
<evidence type="ECO:0000256" key="6">
    <source>
        <dbReference type="ARBA" id="ARBA00022777"/>
    </source>
</evidence>
<dbReference type="RefSeq" id="WP_069937456.1">
    <property type="nucleotide sequence ID" value="NZ_MAMP01000009.1"/>
</dbReference>
<dbReference type="PROSITE" id="PS00794">
    <property type="entry name" value="HPPK"/>
    <property type="match status" value="1"/>
</dbReference>
<dbReference type="EMBL" id="MAMP01000009">
    <property type="protein sequence ID" value="OES45904.1"/>
    <property type="molecule type" value="Genomic_DNA"/>
</dbReference>
<proteinExistence type="predicted"/>
<gene>
    <name evidence="10" type="ORF">BA724_17155</name>
</gene>
<protein>
    <recommendedName>
        <fullName evidence="3">2-amino-4-hydroxy-6-hydroxymethyldihydropteridine diphosphokinase</fullName>
        <ecNumber evidence="3">2.7.6.3</ecNumber>
    </recommendedName>
</protein>
<keyword evidence="8" id="KW-0289">Folate biosynthesis</keyword>
<dbReference type="EC" id="2.7.6.3" evidence="3"/>
<sequence>MKNITYLSLGTNIGDREAQLKEAVSLLNAQKELHVSAVSSIYETDPVGFTDQPSFFNIVIKAETTLEPHELLSVCVKIENELGRKRVVRWGPRTIDLDILLYNHDNIKSDSLIIPHPRMNERAFVLIPLAEIDAAIELPDTSLPLEQYVQNVQGKEGVKLWKTADAFYRLWKQKGDYTC</sequence>
<evidence type="ECO:0000256" key="4">
    <source>
        <dbReference type="ARBA" id="ARBA00022679"/>
    </source>
</evidence>
<evidence type="ECO:0000256" key="5">
    <source>
        <dbReference type="ARBA" id="ARBA00022741"/>
    </source>
</evidence>
<dbReference type="AlphaFoldDB" id="A0A1E7DS45"/>